<dbReference type="VEuPathDB" id="FungiDB:CHGG_09326"/>
<proteinExistence type="predicted"/>
<feature type="region of interest" description="Disordered" evidence="1">
    <location>
        <begin position="1"/>
        <end position="156"/>
    </location>
</feature>
<feature type="compositionally biased region" description="Low complexity" evidence="1">
    <location>
        <begin position="27"/>
        <end position="42"/>
    </location>
</feature>
<evidence type="ECO:0000313" key="2">
    <source>
        <dbReference type="EMBL" id="EAQ85312.1"/>
    </source>
</evidence>
<accession>Q2GRS8</accession>
<sequence length="375" mass="40141">MESSTTTQSGLSFGLDAFSIDTSPPHSCVSPNSSYPSSVSPNLTYPSCVSPEINDKPQPLSENGFTKAPKAQANGNTKSQATTEQLHHQSNGGVTGIRTQWQPLQDDKNNKQHAPFEPEPLAGLKQKFPPSPSESERAKPQYPDPTNNPAQGINSAGIDLGLQSKTAWWGLLDVTKSMAATKTRLAESARFAQMSVAEVAYASAAIADLEDAVVLAQGELVLRQQVIRRLEEQVKTLVVELEERDNALAGAAADADLIKSLVAELQARERNGDAGNDAKSSAQEGGEPKAGMTRHVKWAADDNDKIVNNVIKLIQDLEYRYSLLRESLESTHTMFREALALAVPAFASHLAETAKKASDAAAQAALDAGEDNAVL</sequence>
<dbReference type="Proteomes" id="UP000001056">
    <property type="component" value="Unassembled WGS sequence"/>
</dbReference>
<dbReference type="EMBL" id="CH408034">
    <property type="protein sequence ID" value="EAQ85312.1"/>
    <property type="molecule type" value="Genomic_DNA"/>
</dbReference>
<feature type="compositionally biased region" description="Polar residues" evidence="1">
    <location>
        <begin position="73"/>
        <end position="103"/>
    </location>
</feature>
<feature type="compositionally biased region" description="Polar residues" evidence="1">
    <location>
        <begin position="144"/>
        <end position="154"/>
    </location>
</feature>
<feature type="compositionally biased region" description="Basic and acidic residues" evidence="1">
    <location>
        <begin position="105"/>
        <end position="116"/>
    </location>
</feature>
<reference evidence="3" key="1">
    <citation type="journal article" date="2015" name="Genome Announc.">
        <title>Draft genome sequence of the cellulolytic fungus Chaetomium globosum.</title>
        <authorList>
            <person name="Cuomo C.A."/>
            <person name="Untereiner W.A."/>
            <person name="Ma L.-J."/>
            <person name="Grabherr M."/>
            <person name="Birren B.W."/>
        </authorList>
    </citation>
    <scope>NUCLEOTIDE SEQUENCE [LARGE SCALE GENOMIC DNA]</scope>
    <source>
        <strain evidence="3">ATCC 6205 / CBS 148.51 / DSM 1962 / NBRC 6347 / NRRL 1970</strain>
    </source>
</reference>
<name>Q2GRS8_CHAGB</name>
<gene>
    <name evidence="2" type="ORF">CHGG_09326</name>
</gene>
<evidence type="ECO:0000313" key="3">
    <source>
        <dbReference type="Proteomes" id="UP000001056"/>
    </source>
</evidence>
<dbReference type="RefSeq" id="XP_001227253.1">
    <property type="nucleotide sequence ID" value="XM_001227252.1"/>
</dbReference>
<dbReference type="AlphaFoldDB" id="Q2GRS8"/>
<dbReference type="OrthoDB" id="10441030at2759"/>
<keyword evidence="3" id="KW-1185">Reference proteome</keyword>
<feature type="region of interest" description="Disordered" evidence="1">
    <location>
        <begin position="269"/>
        <end position="293"/>
    </location>
</feature>
<dbReference type="HOGENOM" id="CLU_737698_0_0_1"/>
<organism evidence="2 3">
    <name type="scientific">Chaetomium globosum (strain ATCC 6205 / CBS 148.51 / DSM 1962 / NBRC 6347 / NRRL 1970)</name>
    <name type="common">Soil fungus</name>
    <dbReference type="NCBI Taxonomy" id="306901"/>
    <lineage>
        <taxon>Eukaryota</taxon>
        <taxon>Fungi</taxon>
        <taxon>Dikarya</taxon>
        <taxon>Ascomycota</taxon>
        <taxon>Pezizomycotina</taxon>
        <taxon>Sordariomycetes</taxon>
        <taxon>Sordariomycetidae</taxon>
        <taxon>Sordariales</taxon>
        <taxon>Chaetomiaceae</taxon>
        <taxon>Chaetomium</taxon>
    </lineage>
</organism>
<dbReference type="InParanoid" id="Q2GRS8"/>
<evidence type="ECO:0000256" key="1">
    <source>
        <dbReference type="SAM" id="MobiDB-lite"/>
    </source>
</evidence>
<dbReference type="GeneID" id="4395664"/>
<feature type="compositionally biased region" description="Polar residues" evidence="1">
    <location>
        <begin position="1"/>
        <end position="11"/>
    </location>
</feature>
<protein>
    <submittedName>
        <fullName evidence="2">Uncharacterized protein</fullName>
    </submittedName>
</protein>